<dbReference type="Proteomes" id="UP000053240">
    <property type="component" value="Unassembled WGS sequence"/>
</dbReference>
<dbReference type="InParanoid" id="A0A194RD68"/>
<dbReference type="AlphaFoldDB" id="A0A194RD68"/>
<sequence>MEDSVKHCTESTIYSNNTGKLHNKRGRPVKSKNIQFGPQPPSIISQLLRKNVENIIKHNNITDEQIPNTIEGDNKNEDTDFLCIVCSLR</sequence>
<evidence type="ECO:0000313" key="3">
    <source>
        <dbReference type="Proteomes" id="UP000053240"/>
    </source>
</evidence>
<feature type="region of interest" description="Disordered" evidence="1">
    <location>
        <begin position="1"/>
        <end position="40"/>
    </location>
</feature>
<reference evidence="2 3" key="1">
    <citation type="journal article" date="2015" name="Nat. Commun.">
        <title>Outbred genome sequencing and CRISPR/Cas9 gene editing in butterflies.</title>
        <authorList>
            <person name="Li X."/>
            <person name="Fan D."/>
            <person name="Zhang W."/>
            <person name="Liu G."/>
            <person name="Zhang L."/>
            <person name="Zhao L."/>
            <person name="Fang X."/>
            <person name="Chen L."/>
            <person name="Dong Y."/>
            <person name="Chen Y."/>
            <person name="Ding Y."/>
            <person name="Zhao R."/>
            <person name="Feng M."/>
            <person name="Zhu Y."/>
            <person name="Feng Y."/>
            <person name="Jiang X."/>
            <person name="Zhu D."/>
            <person name="Xiang H."/>
            <person name="Feng X."/>
            <person name="Li S."/>
            <person name="Wang J."/>
            <person name="Zhang G."/>
            <person name="Kronforst M.R."/>
            <person name="Wang W."/>
        </authorList>
    </citation>
    <scope>NUCLEOTIDE SEQUENCE [LARGE SCALE GENOMIC DNA]</scope>
    <source>
        <strain evidence="2">Ya'a_city_454_Pm</strain>
        <tissue evidence="2">Whole body</tissue>
    </source>
</reference>
<name>A0A194RD68_PAPMA</name>
<accession>A0A194RD68</accession>
<gene>
    <name evidence="2" type="ORF">RR48_09486</name>
</gene>
<protein>
    <submittedName>
        <fullName evidence="2">Uncharacterized protein</fullName>
    </submittedName>
</protein>
<dbReference type="EMBL" id="KQ460367">
    <property type="protein sequence ID" value="KPJ15557.1"/>
    <property type="molecule type" value="Genomic_DNA"/>
</dbReference>
<proteinExistence type="predicted"/>
<keyword evidence="3" id="KW-1185">Reference proteome</keyword>
<evidence type="ECO:0000313" key="2">
    <source>
        <dbReference type="EMBL" id="KPJ15557.1"/>
    </source>
</evidence>
<feature type="compositionally biased region" description="Polar residues" evidence="1">
    <location>
        <begin position="10"/>
        <end position="20"/>
    </location>
</feature>
<evidence type="ECO:0000256" key="1">
    <source>
        <dbReference type="SAM" id="MobiDB-lite"/>
    </source>
</evidence>
<feature type="compositionally biased region" description="Basic residues" evidence="1">
    <location>
        <begin position="21"/>
        <end position="30"/>
    </location>
</feature>
<organism evidence="2 3">
    <name type="scientific">Papilio machaon</name>
    <name type="common">Old World swallowtail butterfly</name>
    <dbReference type="NCBI Taxonomy" id="76193"/>
    <lineage>
        <taxon>Eukaryota</taxon>
        <taxon>Metazoa</taxon>
        <taxon>Ecdysozoa</taxon>
        <taxon>Arthropoda</taxon>
        <taxon>Hexapoda</taxon>
        <taxon>Insecta</taxon>
        <taxon>Pterygota</taxon>
        <taxon>Neoptera</taxon>
        <taxon>Endopterygota</taxon>
        <taxon>Lepidoptera</taxon>
        <taxon>Glossata</taxon>
        <taxon>Ditrysia</taxon>
        <taxon>Papilionoidea</taxon>
        <taxon>Papilionidae</taxon>
        <taxon>Papilioninae</taxon>
        <taxon>Papilio</taxon>
    </lineage>
</organism>